<feature type="region of interest" description="Disordered" evidence="1">
    <location>
        <begin position="78"/>
        <end position="100"/>
    </location>
</feature>
<evidence type="ECO:0000313" key="5">
    <source>
        <dbReference type="Proteomes" id="UP000093592"/>
    </source>
</evidence>
<feature type="chain" id="PRO_5008318449" description="CDGP domain-containing protein" evidence="2">
    <location>
        <begin position="22"/>
        <end position="100"/>
    </location>
</feature>
<feature type="domain" description="CDGP" evidence="3">
    <location>
        <begin position="42"/>
        <end position="90"/>
    </location>
</feature>
<keyword evidence="2" id="KW-0732">Signal</keyword>
<reference evidence="5" key="1">
    <citation type="submission" date="2016-06" db="EMBL/GenBank/DDBJ databases">
        <authorList>
            <person name="Sutton G."/>
            <person name="Brinkac L."/>
            <person name="Sanka R."/>
            <person name="Adams M."/>
            <person name="Lau E."/>
            <person name="Sam S."/>
            <person name="Sreng N."/>
            <person name="Him V."/>
            <person name="Kerleguer A."/>
            <person name="Cheng S."/>
        </authorList>
    </citation>
    <scope>NUCLEOTIDE SEQUENCE [LARGE SCALE GENOMIC DNA]</scope>
    <source>
        <strain evidence="5">E861</strain>
    </source>
</reference>
<sequence>MLAAAGLVAIMAALTGTPHTAADPEPGPGVEDSTCATDASGILFCDGPLQADGTWTRCMTTPPQILHRRAVIPSMHRCEDYGPDNPPGAGQPPERIVAGG</sequence>
<accession>A0A1A2YUI2</accession>
<proteinExistence type="predicted"/>
<dbReference type="Proteomes" id="UP000093592">
    <property type="component" value="Unassembled WGS sequence"/>
</dbReference>
<evidence type="ECO:0000259" key="3">
    <source>
        <dbReference type="Pfam" id="PF24238"/>
    </source>
</evidence>
<dbReference type="EMBL" id="LZKJ01000197">
    <property type="protein sequence ID" value="OBI40586.1"/>
    <property type="molecule type" value="Genomic_DNA"/>
</dbReference>
<evidence type="ECO:0000313" key="4">
    <source>
        <dbReference type="EMBL" id="OBI40586.1"/>
    </source>
</evidence>
<dbReference type="Pfam" id="PF24238">
    <property type="entry name" value="CDGP"/>
    <property type="match status" value="1"/>
</dbReference>
<protein>
    <recommendedName>
        <fullName evidence="3">CDGP domain-containing protein</fullName>
    </recommendedName>
</protein>
<comment type="caution">
    <text evidence="4">The sequence shown here is derived from an EMBL/GenBank/DDBJ whole genome shotgun (WGS) entry which is preliminary data.</text>
</comment>
<evidence type="ECO:0000256" key="2">
    <source>
        <dbReference type="SAM" id="SignalP"/>
    </source>
</evidence>
<evidence type="ECO:0000256" key="1">
    <source>
        <dbReference type="SAM" id="MobiDB-lite"/>
    </source>
</evidence>
<dbReference type="AlphaFoldDB" id="A0A1A2YUI2"/>
<gene>
    <name evidence="4" type="ORF">A5707_09230</name>
</gene>
<name>A0A1A2YUI2_9MYCO</name>
<organism evidence="4 5">
    <name type="scientific">Mycobacterium kyorinense</name>
    <dbReference type="NCBI Taxonomy" id="487514"/>
    <lineage>
        <taxon>Bacteria</taxon>
        <taxon>Bacillati</taxon>
        <taxon>Actinomycetota</taxon>
        <taxon>Actinomycetes</taxon>
        <taxon>Mycobacteriales</taxon>
        <taxon>Mycobacteriaceae</taxon>
        <taxon>Mycobacterium</taxon>
    </lineage>
</organism>
<dbReference type="InterPro" id="IPR056271">
    <property type="entry name" value="CDGP_dom"/>
</dbReference>
<feature type="signal peptide" evidence="2">
    <location>
        <begin position="1"/>
        <end position="21"/>
    </location>
</feature>